<evidence type="ECO:0000256" key="2">
    <source>
        <dbReference type="SAM" id="SignalP"/>
    </source>
</evidence>
<keyword evidence="2" id="KW-0732">Signal</keyword>
<proteinExistence type="inferred from homology"/>
<evidence type="ECO:0000313" key="4">
    <source>
        <dbReference type="Proteomes" id="UP000194139"/>
    </source>
</evidence>
<dbReference type="PANTHER" id="PTHR42928">
    <property type="entry name" value="TRICARBOXYLATE-BINDING PROTEIN"/>
    <property type="match status" value="1"/>
</dbReference>
<keyword evidence="4" id="KW-1185">Reference proteome</keyword>
<evidence type="ECO:0000313" key="3">
    <source>
        <dbReference type="EMBL" id="ARP88606.1"/>
    </source>
</evidence>
<dbReference type="Proteomes" id="UP000194139">
    <property type="component" value="Chromosome"/>
</dbReference>
<dbReference type="Gene3D" id="3.40.190.150">
    <property type="entry name" value="Bordetella uptake gene, domain 1"/>
    <property type="match status" value="1"/>
</dbReference>
<dbReference type="PANTHER" id="PTHR42928:SF5">
    <property type="entry name" value="BLR1237 PROTEIN"/>
    <property type="match status" value="1"/>
</dbReference>
<dbReference type="CDD" id="cd13578">
    <property type="entry name" value="PBP2_Bug27"/>
    <property type="match status" value="1"/>
</dbReference>
<gene>
    <name evidence="3" type="ORF">CAL13_08285</name>
</gene>
<dbReference type="Pfam" id="PF03401">
    <property type="entry name" value="TctC"/>
    <property type="match status" value="1"/>
</dbReference>
<dbReference type="SUPFAM" id="SSF53850">
    <property type="entry name" value="Periplasmic binding protein-like II"/>
    <property type="match status" value="1"/>
</dbReference>
<sequence>MEKTLKSQQRKGVAVLAAALAILGLHGAAVAAEYPAQPITLVVPYSAGGGADNAARIIAQGLSEVAKQSVIIENKGGASGSIGAAYVARSAPDGYTVLYDASAFAINAVVRKLPYDPKKDFIPVSQAVSVPNVLVASVDSPFKSVQDFVASAKKQPGKHTFASYGPGSLAQMAGELLKKDASLELVHIPYKGGAPALVDVMSGQVDVYFANAASSINYISGKKLRALAVTSGQRMAELPDVPTMAESGFKDFNVEEWNGFFVPAGTPPAVVARLQTMVQQTLARPDIREKLAKLGLTPVGSSAEEFAKFVESEEKRWADVAKSNNITVN</sequence>
<dbReference type="InterPro" id="IPR042100">
    <property type="entry name" value="Bug_dom1"/>
</dbReference>
<dbReference type="Gene3D" id="3.40.190.10">
    <property type="entry name" value="Periplasmic binding protein-like II"/>
    <property type="match status" value="1"/>
</dbReference>
<reference evidence="3 4" key="1">
    <citation type="submission" date="2017-05" db="EMBL/GenBank/DDBJ databases">
        <title>Complete and WGS of Bordetella genogroups.</title>
        <authorList>
            <person name="Spilker T."/>
            <person name="LiPuma J."/>
        </authorList>
    </citation>
    <scope>NUCLEOTIDE SEQUENCE [LARGE SCALE GENOMIC DNA]</scope>
    <source>
        <strain evidence="3 4">AU17164</strain>
    </source>
</reference>
<dbReference type="InterPro" id="IPR005064">
    <property type="entry name" value="BUG"/>
</dbReference>
<comment type="similarity">
    <text evidence="1">Belongs to the UPF0065 (bug) family.</text>
</comment>
<dbReference type="AlphaFoldDB" id="A0A1W6Z5P8"/>
<feature type="signal peptide" evidence="2">
    <location>
        <begin position="1"/>
        <end position="31"/>
    </location>
</feature>
<dbReference type="PIRSF" id="PIRSF017082">
    <property type="entry name" value="YflP"/>
    <property type="match status" value="1"/>
</dbReference>
<accession>A0A1W6Z5P8</accession>
<name>A0A1W6Z5P8_9BORD</name>
<protein>
    <submittedName>
        <fullName evidence="3">LacI family transcriptional regulator</fullName>
    </submittedName>
</protein>
<dbReference type="EMBL" id="CP021109">
    <property type="protein sequence ID" value="ARP88606.1"/>
    <property type="molecule type" value="Genomic_DNA"/>
</dbReference>
<feature type="chain" id="PRO_5013048993" evidence="2">
    <location>
        <begin position="32"/>
        <end position="329"/>
    </location>
</feature>
<evidence type="ECO:0000256" key="1">
    <source>
        <dbReference type="ARBA" id="ARBA00006987"/>
    </source>
</evidence>
<organism evidence="3 4">
    <name type="scientific">Bordetella genomosp. 9</name>
    <dbReference type="NCBI Taxonomy" id="1416803"/>
    <lineage>
        <taxon>Bacteria</taxon>
        <taxon>Pseudomonadati</taxon>
        <taxon>Pseudomonadota</taxon>
        <taxon>Betaproteobacteria</taxon>
        <taxon>Burkholderiales</taxon>
        <taxon>Alcaligenaceae</taxon>
        <taxon>Bordetella</taxon>
    </lineage>
</organism>